<evidence type="ECO:0000256" key="5">
    <source>
        <dbReference type="PIRSR" id="PIRSR634603-1"/>
    </source>
</evidence>
<dbReference type="Pfam" id="PF13378">
    <property type="entry name" value="MR_MLE_C"/>
    <property type="match status" value="1"/>
</dbReference>
<feature type="active site" description="Proton acceptor; specific for (S)-substrate epimerization" evidence="5">
    <location>
        <position position="269"/>
    </location>
</feature>
<dbReference type="AlphaFoldDB" id="A0A0H4VSY0"/>
<feature type="domain" description="Mandelate racemase/muconate lactonizing enzyme C-terminal" evidence="8">
    <location>
        <begin position="142"/>
        <end position="241"/>
    </location>
</feature>
<dbReference type="SFLD" id="SFLDF00009">
    <property type="entry name" value="o-succinylbenzoate_synthase"/>
    <property type="match status" value="1"/>
</dbReference>
<dbReference type="InterPro" id="IPR013341">
    <property type="entry name" value="Mandelate_racemase_N_dom"/>
</dbReference>
<dbReference type="PANTHER" id="PTHR48073:SF2">
    <property type="entry name" value="O-SUCCINYLBENZOATE SYNTHASE"/>
    <property type="match status" value="1"/>
</dbReference>
<evidence type="ECO:0000256" key="4">
    <source>
        <dbReference type="ARBA" id="ARBA00023235"/>
    </source>
</evidence>
<dbReference type="SMART" id="SM00922">
    <property type="entry name" value="MR_MLE"/>
    <property type="match status" value="1"/>
</dbReference>
<dbReference type="Gene3D" id="3.30.390.10">
    <property type="entry name" value="Enolase-like, N-terminal domain"/>
    <property type="match status" value="1"/>
</dbReference>
<feature type="binding site" evidence="6">
    <location>
        <position position="245"/>
    </location>
    <ligand>
        <name>Mg(2+)</name>
        <dbReference type="ChEBI" id="CHEBI:18420"/>
    </ligand>
</feature>
<keyword evidence="2 6" id="KW-0479">Metal-binding</keyword>
<reference evidence="9 10" key="1">
    <citation type="submission" date="2015-01" db="EMBL/GenBank/DDBJ databases">
        <title>Rufibacter sp./DG31D/ whole genome sequencing.</title>
        <authorList>
            <person name="Kim M.K."/>
            <person name="Srinivasan S."/>
            <person name="Lee J.-J."/>
        </authorList>
    </citation>
    <scope>NUCLEOTIDE SEQUENCE [LARGE SCALE GENOMIC DNA]</scope>
    <source>
        <strain evidence="9 10">DG31D</strain>
    </source>
</reference>
<keyword evidence="4 7" id="KW-0413">Isomerase</keyword>
<proteinExistence type="inferred from homology"/>
<comment type="cofactor">
    <cofactor evidence="6 7">
        <name>Mg(2+)</name>
        <dbReference type="ChEBI" id="CHEBI:18420"/>
    </cofactor>
    <text evidence="6 7">Binds 1 Mg(2+) ion per subunit.</text>
</comment>
<feature type="binding site" evidence="6">
    <location>
        <position position="220"/>
    </location>
    <ligand>
        <name>Mg(2+)</name>
        <dbReference type="ChEBI" id="CHEBI:18420"/>
    </ligand>
</feature>
<dbReference type="RefSeq" id="WP_048922114.1">
    <property type="nucleotide sequence ID" value="NZ_CP010777.1"/>
</dbReference>
<sequence>MSPTQIVSVRFQSLNLPLLEPFAIATGTQHRVENVVVQVQLADGTTGLGEAAPFPAVSGETQESTLAVLQELEKQLLQKNVKNWRTLATQLEELAPQAPAARCGLEMAILDALCKHYQMPLYVFFGGVETQLKTDLTITAGDEAHAAASARSIVERGFSIIKVKTEGVDVDYDVRRLQAIHTAAPAAKLIVDGNCGYDLIRAQDFVNRLAEARIPVILLEQPLPRECWEDVAVLATTCPFPIAADESARSARDVARLAQDRSASVVNIKLMKCGVLEALQMAALAQVHGLGLMIGGMVESILAMTFSAHFAAGIGGFEYIDLDTPLFIAEHPFTGGFQQQGENLALDPDVAGHGVILPELLC</sequence>
<protein>
    <recommendedName>
        <fullName evidence="7">Dipeptide epimerase</fullName>
        <ecNumber evidence="7">5.1.1.-</ecNumber>
    </recommendedName>
</protein>
<evidence type="ECO:0000256" key="6">
    <source>
        <dbReference type="PIRSR" id="PIRSR634603-3"/>
    </source>
</evidence>
<keyword evidence="3 6" id="KW-0460">Magnesium</keyword>
<organism evidence="9 10">
    <name type="scientific">Rufibacter radiotolerans</name>
    <dbReference type="NCBI Taxonomy" id="1379910"/>
    <lineage>
        <taxon>Bacteria</taxon>
        <taxon>Pseudomonadati</taxon>
        <taxon>Bacteroidota</taxon>
        <taxon>Cytophagia</taxon>
        <taxon>Cytophagales</taxon>
        <taxon>Hymenobacteraceae</taxon>
        <taxon>Rufibacter</taxon>
    </lineage>
</organism>
<dbReference type="InterPro" id="IPR029017">
    <property type="entry name" value="Enolase-like_N"/>
</dbReference>
<dbReference type="GO" id="GO:0000287">
    <property type="term" value="F:magnesium ion binding"/>
    <property type="evidence" value="ECO:0007669"/>
    <property type="project" value="UniProtKB-ARBA"/>
</dbReference>
<dbReference type="CDD" id="cd03319">
    <property type="entry name" value="L-Ala-DL-Glu_epimerase"/>
    <property type="match status" value="1"/>
</dbReference>
<dbReference type="InterPro" id="IPR034603">
    <property type="entry name" value="Dipeptide_epimerase"/>
</dbReference>
<gene>
    <name evidence="9" type="ORF">TH63_17705</name>
</gene>
<evidence type="ECO:0000313" key="9">
    <source>
        <dbReference type="EMBL" id="AKQ47057.1"/>
    </source>
</evidence>
<evidence type="ECO:0000256" key="3">
    <source>
        <dbReference type="ARBA" id="ARBA00022842"/>
    </source>
</evidence>
<dbReference type="EC" id="5.1.1.-" evidence="7"/>
<dbReference type="InterPro" id="IPR029065">
    <property type="entry name" value="Enolase_C-like"/>
</dbReference>
<dbReference type="SUPFAM" id="SSF54826">
    <property type="entry name" value="Enolase N-terminal domain-like"/>
    <property type="match status" value="1"/>
</dbReference>
<keyword evidence="10" id="KW-1185">Reference proteome</keyword>
<accession>A0A0H4VSY0</accession>
<dbReference type="PANTHER" id="PTHR48073">
    <property type="entry name" value="O-SUCCINYLBENZOATE SYNTHASE-RELATED"/>
    <property type="match status" value="1"/>
</dbReference>
<evidence type="ECO:0000313" key="10">
    <source>
        <dbReference type="Proteomes" id="UP000036458"/>
    </source>
</evidence>
<dbReference type="SFLD" id="SFLDS00001">
    <property type="entry name" value="Enolase"/>
    <property type="match status" value="1"/>
</dbReference>
<dbReference type="PATRIC" id="fig|1379910.4.peg.3859"/>
<dbReference type="Proteomes" id="UP000036458">
    <property type="component" value="Chromosome"/>
</dbReference>
<feature type="active site" description="Proton acceptor; specific for (R)-substrate epimerization" evidence="5">
    <location>
        <position position="164"/>
    </location>
</feature>
<dbReference type="OrthoDB" id="9775391at2"/>
<evidence type="ECO:0000256" key="1">
    <source>
        <dbReference type="ARBA" id="ARBA00008031"/>
    </source>
</evidence>
<evidence type="ECO:0000256" key="2">
    <source>
        <dbReference type="ARBA" id="ARBA00022723"/>
    </source>
</evidence>
<dbReference type="Gene3D" id="3.20.20.120">
    <property type="entry name" value="Enolase-like C-terminal domain"/>
    <property type="match status" value="1"/>
</dbReference>
<feature type="binding site" evidence="6">
    <location>
        <position position="192"/>
    </location>
    <ligand>
        <name>Mg(2+)</name>
        <dbReference type="ChEBI" id="CHEBI:18420"/>
    </ligand>
</feature>
<dbReference type="InterPro" id="IPR036849">
    <property type="entry name" value="Enolase-like_C_sf"/>
</dbReference>
<dbReference type="Pfam" id="PF02746">
    <property type="entry name" value="MR_MLE_N"/>
    <property type="match status" value="1"/>
</dbReference>
<dbReference type="EMBL" id="CP010777">
    <property type="protein sequence ID" value="AKQ47057.1"/>
    <property type="molecule type" value="Genomic_DNA"/>
</dbReference>
<dbReference type="GO" id="GO:0006518">
    <property type="term" value="P:peptide metabolic process"/>
    <property type="evidence" value="ECO:0007669"/>
    <property type="project" value="UniProtKB-ARBA"/>
</dbReference>
<evidence type="ECO:0000259" key="8">
    <source>
        <dbReference type="SMART" id="SM00922"/>
    </source>
</evidence>
<evidence type="ECO:0000256" key="7">
    <source>
        <dbReference type="RuleBase" id="RU366006"/>
    </source>
</evidence>
<dbReference type="FunFam" id="3.30.390.10:FF:000009">
    <property type="entry name" value="Hydrophobic dipeptide epimerase"/>
    <property type="match status" value="1"/>
</dbReference>
<dbReference type="GO" id="GO:0016855">
    <property type="term" value="F:racemase and epimerase activity, acting on amino acids and derivatives"/>
    <property type="evidence" value="ECO:0007669"/>
    <property type="project" value="UniProtKB-UniRule"/>
</dbReference>
<comment type="similarity">
    <text evidence="1 7">Belongs to the mandelate racemase/muconate lactonizing enzyme family.</text>
</comment>
<dbReference type="SFLD" id="SFLDG00180">
    <property type="entry name" value="muconate_cycloisomerase"/>
    <property type="match status" value="1"/>
</dbReference>
<dbReference type="InterPro" id="IPR013342">
    <property type="entry name" value="Mandelate_racemase_C"/>
</dbReference>
<dbReference type="SUPFAM" id="SSF51604">
    <property type="entry name" value="Enolase C-terminal domain-like"/>
    <property type="match status" value="1"/>
</dbReference>
<dbReference type="KEGG" id="ruf:TH63_17705"/>
<name>A0A0H4VSY0_9BACT</name>